<organism evidence="2 3">
    <name type="scientific">Chitinophaga cymbidii</name>
    <dbReference type="NCBI Taxonomy" id="1096750"/>
    <lineage>
        <taxon>Bacteria</taxon>
        <taxon>Pseudomonadati</taxon>
        <taxon>Bacteroidota</taxon>
        <taxon>Chitinophagia</taxon>
        <taxon>Chitinophagales</taxon>
        <taxon>Chitinophagaceae</taxon>
        <taxon>Chitinophaga</taxon>
    </lineage>
</organism>
<name>A0A512RJK5_9BACT</name>
<dbReference type="InterPro" id="IPR011009">
    <property type="entry name" value="Kinase-like_dom_sf"/>
</dbReference>
<comment type="caution">
    <text evidence="2">The sequence shown here is derived from an EMBL/GenBank/DDBJ whole genome shotgun (WGS) entry which is preliminary data.</text>
</comment>
<dbReference type="AlphaFoldDB" id="A0A512RJK5"/>
<gene>
    <name evidence="2" type="ORF">CCY01nite_21470</name>
</gene>
<proteinExistence type="predicted"/>
<dbReference type="Pfam" id="PF01636">
    <property type="entry name" value="APH"/>
    <property type="match status" value="1"/>
</dbReference>
<evidence type="ECO:0000259" key="1">
    <source>
        <dbReference type="Pfam" id="PF01636"/>
    </source>
</evidence>
<keyword evidence="3" id="KW-1185">Reference proteome</keyword>
<evidence type="ECO:0000313" key="3">
    <source>
        <dbReference type="Proteomes" id="UP000321436"/>
    </source>
</evidence>
<evidence type="ECO:0000313" key="2">
    <source>
        <dbReference type="EMBL" id="GEP95887.1"/>
    </source>
</evidence>
<dbReference type="Gene3D" id="3.90.1200.10">
    <property type="match status" value="1"/>
</dbReference>
<dbReference type="EMBL" id="BKAU01000001">
    <property type="protein sequence ID" value="GEP95887.1"/>
    <property type="molecule type" value="Genomic_DNA"/>
</dbReference>
<sequence length="297" mass="31995">MTNASAPPPYLVDLLTHSINKKPVHWAVPDCGLSSAHRFSVTFEDGSKVFVKAAVDALTAQWLRTEHLVLSSVRTAVMPDVVAWIDQPGTYPVLLSRDLSDAYWPASHSGVTWREGDFNRLFSSIRALSSCEAPPSLAALQNRQAPAWMEIANDPGGFLALGVCSPEWFRSSAGALAEAEMNADITGDCLVHGDIRSDNICIAGSTAMFVDWSHAARGSARYDLACVLPTLCLEGGPAPYLVMPDGGGEAALMCAGLVRRLIQDDAMPEWLKSVFRRLIAIELEWAAQCLGLDQPAG</sequence>
<reference evidence="2 3" key="1">
    <citation type="submission" date="2019-07" db="EMBL/GenBank/DDBJ databases">
        <title>Whole genome shotgun sequence of Chitinophaga cymbidii NBRC 109752.</title>
        <authorList>
            <person name="Hosoyama A."/>
            <person name="Uohara A."/>
            <person name="Ohji S."/>
            <person name="Ichikawa N."/>
        </authorList>
    </citation>
    <scope>NUCLEOTIDE SEQUENCE [LARGE SCALE GENOMIC DNA]</scope>
    <source>
        <strain evidence="2 3">NBRC 109752</strain>
    </source>
</reference>
<dbReference type="OrthoDB" id="2570531at2"/>
<dbReference type="InterPro" id="IPR002575">
    <property type="entry name" value="Aminoglycoside_PTrfase"/>
</dbReference>
<accession>A0A512RJK5</accession>
<dbReference type="Proteomes" id="UP000321436">
    <property type="component" value="Unassembled WGS sequence"/>
</dbReference>
<protein>
    <recommendedName>
        <fullName evidence="1">Aminoglycoside phosphotransferase domain-containing protein</fullName>
    </recommendedName>
</protein>
<dbReference type="SUPFAM" id="SSF56112">
    <property type="entry name" value="Protein kinase-like (PK-like)"/>
    <property type="match status" value="1"/>
</dbReference>
<dbReference type="RefSeq" id="WP_146860629.1">
    <property type="nucleotide sequence ID" value="NZ_BKAU01000001.1"/>
</dbReference>
<feature type="domain" description="Aminoglycoside phosphotransferase" evidence="1">
    <location>
        <begin position="187"/>
        <end position="243"/>
    </location>
</feature>